<keyword evidence="3" id="KW-1185">Reference proteome</keyword>
<dbReference type="Pfam" id="PF13455">
    <property type="entry name" value="MUG113"/>
    <property type="match status" value="1"/>
</dbReference>
<evidence type="ECO:0000259" key="1">
    <source>
        <dbReference type="SMART" id="SM00974"/>
    </source>
</evidence>
<dbReference type="SMART" id="SM00974">
    <property type="entry name" value="T5orf172"/>
    <property type="match status" value="1"/>
</dbReference>
<name>A0ABP4K3Q1_9MICO</name>
<protein>
    <recommendedName>
        <fullName evidence="1">Bacteriophage T5 Orf172 DNA-binding domain-containing protein</fullName>
    </recommendedName>
</protein>
<evidence type="ECO:0000313" key="2">
    <source>
        <dbReference type="EMBL" id="GAA1493508.1"/>
    </source>
</evidence>
<dbReference type="InterPro" id="IPR018306">
    <property type="entry name" value="Phage_T5_Orf172_DNA-bd"/>
</dbReference>
<feature type="domain" description="Bacteriophage T5 Orf172 DNA-binding" evidence="1">
    <location>
        <begin position="108"/>
        <end position="176"/>
    </location>
</feature>
<organism evidence="2 3">
    <name type="scientific">Curtobacterium herbarum</name>
    <dbReference type="NCBI Taxonomy" id="150122"/>
    <lineage>
        <taxon>Bacteria</taxon>
        <taxon>Bacillati</taxon>
        <taxon>Actinomycetota</taxon>
        <taxon>Actinomycetes</taxon>
        <taxon>Micrococcales</taxon>
        <taxon>Microbacteriaceae</taxon>
        <taxon>Curtobacterium</taxon>
    </lineage>
</organism>
<comment type="caution">
    <text evidence="2">The sequence shown here is derived from an EMBL/GenBank/DDBJ whole genome shotgun (WGS) entry which is preliminary data.</text>
</comment>
<accession>A0ABP4K3Q1</accession>
<dbReference type="Proteomes" id="UP001501742">
    <property type="component" value="Unassembled WGS sequence"/>
</dbReference>
<sequence length="199" mass="21467">MAVGSVPRMVRSESPARCCVPGCAAVSSPDAPVPLCTGHVGLVGEFAAEHVGVEDVLPGPCLVCGGRVGVRFPSGAVCAVCEWRFGDVPDGELGAPRVDVVYYLRMRDDTGDRIKIGTTANPRQRLGRIAHQDLLGFERGDRTLERQRHAQFAASRYPGTEWFRVTPELLAHVDVVAAGVPDPWALHTRWMSEALALRG</sequence>
<reference evidence="3" key="1">
    <citation type="journal article" date="2019" name="Int. J. Syst. Evol. Microbiol.">
        <title>The Global Catalogue of Microorganisms (GCM) 10K type strain sequencing project: providing services to taxonomists for standard genome sequencing and annotation.</title>
        <authorList>
            <consortium name="The Broad Institute Genomics Platform"/>
            <consortium name="The Broad Institute Genome Sequencing Center for Infectious Disease"/>
            <person name="Wu L."/>
            <person name="Ma J."/>
        </authorList>
    </citation>
    <scope>NUCLEOTIDE SEQUENCE [LARGE SCALE GENOMIC DNA]</scope>
    <source>
        <strain evidence="3">JCM 12140</strain>
    </source>
</reference>
<dbReference type="EMBL" id="BAAAJX010000006">
    <property type="protein sequence ID" value="GAA1493508.1"/>
    <property type="molecule type" value="Genomic_DNA"/>
</dbReference>
<evidence type="ECO:0000313" key="3">
    <source>
        <dbReference type="Proteomes" id="UP001501742"/>
    </source>
</evidence>
<gene>
    <name evidence="2" type="ORF">GCM10009627_18540</name>
</gene>
<proteinExistence type="predicted"/>